<dbReference type="EMBL" id="DVJM01000244">
    <property type="protein sequence ID" value="HIS79824.1"/>
    <property type="molecule type" value="Genomic_DNA"/>
</dbReference>
<feature type="non-terminal residue" evidence="1">
    <location>
        <position position="486"/>
    </location>
</feature>
<dbReference type="AlphaFoldDB" id="A0A9D1K2J1"/>
<organism evidence="1 2">
    <name type="scientific">Candidatus Caccousia stercoris</name>
    <dbReference type="NCBI Taxonomy" id="2840723"/>
    <lineage>
        <taxon>Bacteria</taxon>
        <taxon>Bacillati</taxon>
        <taxon>Bacillota</taxon>
        <taxon>Clostridia</taxon>
        <taxon>Eubacteriales</taxon>
        <taxon>Oscillospiraceae</taxon>
        <taxon>Oscillospiraceae incertae sedis</taxon>
        <taxon>Candidatus Caccousia</taxon>
    </lineage>
</organism>
<sequence length="486" mass="57195">MKLAEKRGLMELPFDPAPQIAVPAETLVEHYGYQHRRANYLAGARMEGDTLILTAYTHDGRPLYRTFQQPDDLLSQFPANEKPSDATLSTIFGQYHGVYHMTAEDTNLIRAWCKNNAPFSFSSDGDTGYKILRDYQKRLREEQLARRHDRIKERIDAKMRQITPLPPAVMEWVDQELMKEYRCIFYDYQKGKKKQRGWCSHCHQEVEIEHPKHRAQGECPHCHSKVFFLATGKFKDHEAVVRGDEWFCYIQPTDEGWCLRYFQVYLYSNSRTRTGEEYTLFERHRCFYSLALQGYTGFYDWGNFRQTGEMRFYGVSERWRWSCRIYPGTMDAIRQKDSRMRFVPLEEIACHIKADPGRLLLDCMVYPAQMETFAKAGLYRMLGEIVSGYGPRMPEGKTPQEIFGLSGQALKEILSIDPTWRELETYRQIAWHQRVDMPTFQRLYERVEGYSRLAALAEYLSLTKIEHYLDKQVAVRCRGGSEDYIM</sequence>
<protein>
    <submittedName>
        <fullName evidence="1">Uncharacterized protein</fullName>
    </submittedName>
</protein>
<accession>A0A9D1K2J1</accession>
<name>A0A9D1K2J1_9FIRM</name>
<reference evidence="1" key="2">
    <citation type="journal article" date="2021" name="PeerJ">
        <title>Extensive microbial diversity within the chicken gut microbiome revealed by metagenomics and culture.</title>
        <authorList>
            <person name="Gilroy R."/>
            <person name="Ravi A."/>
            <person name="Getino M."/>
            <person name="Pursley I."/>
            <person name="Horton D.L."/>
            <person name="Alikhan N.F."/>
            <person name="Baker D."/>
            <person name="Gharbi K."/>
            <person name="Hall N."/>
            <person name="Watson M."/>
            <person name="Adriaenssens E.M."/>
            <person name="Foster-Nyarko E."/>
            <person name="Jarju S."/>
            <person name="Secka A."/>
            <person name="Antonio M."/>
            <person name="Oren A."/>
            <person name="Chaudhuri R.R."/>
            <person name="La Ragione R."/>
            <person name="Hildebrand F."/>
            <person name="Pallen M.J."/>
        </authorList>
    </citation>
    <scope>NUCLEOTIDE SEQUENCE</scope>
    <source>
        <strain evidence="1">6086</strain>
    </source>
</reference>
<proteinExistence type="predicted"/>
<comment type="caution">
    <text evidence="1">The sequence shown here is derived from an EMBL/GenBank/DDBJ whole genome shotgun (WGS) entry which is preliminary data.</text>
</comment>
<reference evidence="1" key="1">
    <citation type="submission" date="2020-10" db="EMBL/GenBank/DDBJ databases">
        <authorList>
            <person name="Gilroy R."/>
        </authorList>
    </citation>
    <scope>NUCLEOTIDE SEQUENCE</scope>
    <source>
        <strain evidence="1">6086</strain>
    </source>
</reference>
<evidence type="ECO:0000313" key="1">
    <source>
        <dbReference type="EMBL" id="HIS79824.1"/>
    </source>
</evidence>
<dbReference type="Proteomes" id="UP000824141">
    <property type="component" value="Unassembled WGS sequence"/>
</dbReference>
<gene>
    <name evidence="1" type="ORF">IAD03_10695</name>
</gene>
<evidence type="ECO:0000313" key="2">
    <source>
        <dbReference type="Proteomes" id="UP000824141"/>
    </source>
</evidence>